<feature type="domain" description="DUF1553" evidence="3">
    <location>
        <begin position="658"/>
        <end position="912"/>
    </location>
</feature>
<evidence type="ECO:0000313" key="6">
    <source>
        <dbReference type="Proteomes" id="UP000520814"/>
    </source>
</evidence>
<name>A0A7W9SX50_ARMRO</name>
<protein>
    <recommendedName>
        <fullName evidence="7">DUF1553 domain-containing protein</fullName>
    </recommendedName>
</protein>
<proteinExistence type="predicted"/>
<feature type="domain" description="Cytochrome C Planctomycete-type" evidence="4">
    <location>
        <begin position="46"/>
        <end position="97"/>
    </location>
</feature>
<comment type="caution">
    <text evidence="5">The sequence shown here is derived from an EMBL/GenBank/DDBJ whole genome shotgun (WGS) entry which is preliminary data.</text>
</comment>
<organism evidence="5 6">
    <name type="scientific">Armatimonas rosea</name>
    <dbReference type="NCBI Taxonomy" id="685828"/>
    <lineage>
        <taxon>Bacteria</taxon>
        <taxon>Bacillati</taxon>
        <taxon>Armatimonadota</taxon>
        <taxon>Armatimonadia</taxon>
        <taxon>Armatimonadales</taxon>
        <taxon>Armatimonadaceae</taxon>
        <taxon>Armatimonas</taxon>
    </lineage>
</organism>
<dbReference type="RefSeq" id="WP_184204095.1">
    <property type="nucleotide sequence ID" value="NZ_JACHGW010000011.1"/>
</dbReference>
<dbReference type="GO" id="GO:0020037">
    <property type="term" value="F:heme binding"/>
    <property type="evidence" value="ECO:0007669"/>
    <property type="project" value="InterPro"/>
</dbReference>
<feature type="chain" id="PRO_5030843650" description="DUF1553 domain-containing protein" evidence="1">
    <location>
        <begin position="25"/>
        <end position="965"/>
    </location>
</feature>
<keyword evidence="1" id="KW-0732">Signal</keyword>
<dbReference type="Pfam" id="PF07587">
    <property type="entry name" value="PSD1"/>
    <property type="match status" value="1"/>
</dbReference>
<sequence>MTSPLHGKLAAIALVSLLSFAALAVPPKPEPVRFNRDIRPLLSDNCFACHGPDKNKRQAGLRLDQPNRAVVPGDILASALVQRIQKPVGDDLQMPPASFHKTLTAAQKQLLMRWIGEGAVYEGHWSFQPIAAPAGGSVDGLIRARLAKAQLTPAPLADRATLIRRVSLDLTGLPPTAERVAAFVRDTRPDAYARLVEELLASPHYGERMAVPWLDAVRYADTVGYHGDQNMNAWAYRDWVIDAFNANMPFDRFTREQLAGDLLPSPTPSQLTATCFNRLNMVTREGGAQPKEYLHKYATDRVRTVGMAWMGLTTGCAECHDHKYDPFTQRDFYSLAAYFADVKQWGVYADYGYTPNPDLRGVNNDYPFFPELTVESKYLMTQRARKQRELEALAAPILVSQSWRTQLNAFVQANPDGWESAETFSPNGAKPVDVVRTLSPSQRSVASVRLELFPVAGSVFRKGVRSETVNLSLAVVGKDGKARLVAVRHAAASAFAPIYRNSFALIGVQRGWKLSDTQATVPQTAVYRLDKPLTLADGESLRVTLPACDLASLRLSTSPLVPRDPDSLTLPDKALAPQDYLLATAADPEAFTRAKAIELELTGLRSGRTPVMVTERAKTPLTMRVVPRGNWQDETAPVAPPATPQFLPRGAGPGGPQTRLDLAAWLVAKENPLTARVFVNRLWKQLFGVGLSPSIEDLGAQGEAPTYPELLDWLAADFQRDWNIKRAVKQLVLSEAYRRSSVMSPAQRAKDPQNKLWASQNPRRLEAEFVRDNALAIAGLLNPDLGGPPAKPYQPAGYYAPLQFPDRDYIADTNSSQWRRGVYMHWQRTFLHPMLASFDAPNRDEPGCTRTNANTPQQALTLLNDPEFVEAARVFAASLKAKTDDGKLAEIYQRALARAPKPQEQKSLLAFLTKVRAEYAARPDDAKKLLTIGNAPAPAGDAIELASWATVCRVVLNLHETITRY</sequence>
<evidence type="ECO:0000256" key="1">
    <source>
        <dbReference type="SAM" id="SignalP"/>
    </source>
</evidence>
<keyword evidence="6" id="KW-1185">Reference proteome</keyword>
<dbReference type="Pfam" id="PF07583">
    <property type="entry name" value="PSCyt2"/>
    <property type="match status" value="1"/>
</dbReference>
<evidence type="ECO:0000259" key="4">
    <source>
        <dbReference type="Pfam" id="PF07635"/>
    </source>
</evidence>
<feature type="domain" description="DUF1549" evidence="2">
    <location>
        <begin position="138"/>
        <end position="343"/>
    </location>
</feature>
<dbReference type="InterPro" id="IPR036909">
    <property type="entry name" value="Cyt_c-like_dom_sf"/>
</dbReference>
<dbReference type="GO" id="GO:0009055">
    <property type="term" value="F:electron transfer activity"/>
    <property type="evidence" value="ECO:0007669"/>
    <property type="project" value="InterPro"/>
</dbReference>
<dbReference type="InterPro" id="IPR011444">
    <property type="entry name" value="DUF1549"/>
</dbReference>
<evidence type="ECO:0000259" key="3">
    <source>
        <dbReference type="Pfam" id="PF07587"/>
    </source>
</evidence>
<reference evidence="5 6" key="1">
    <citation type="submission" date="2020-08" db="EMBL/GenBank/DDBJ databases">
        <title>Genomic Encyclopedia of Type Strains, Phase IV (KMG-IV): sequencing the most valuable type-strain genomes for metagenomic binning, comparative biology and taxonomic classification.</title>
        <authorList>
            <person name="Goeker M."/>
        </authorList>
    </citation>
    <scope>NUCLEOTIDE SEQUENCE [LARGE SCALE GENOMIC DNA]</scope>
    <source>
        <strain evidence="5 6">DSM 23562</strain>
    </source>
</reference>
<evidence type="ECO:0000259" key="2">
    <source>
        <dbReference type="Pfam" id="PF07583"/>
    </source>
</evidence>
<dbReference type="PANTHER" id="PTHR35889:SF3">
    <property type="entry name" value="F-BOX DOMAIN-CONTAINING PROTEIN"/>
    <property type="match status" value="1"/>
</dbReference>
<dbReference type="EMBL" id="JACHGW010000011">
    <property type="protein sequence ID" value="MBB6054010.1"/>
    <property type="molecule type" value="Genomic_DNA"/>
</dbReference>
<evidence type="ECO:0000313" key="5">
    <source>
        <dbReference type="EMBL" id="MBB6054010.1"/>
    </source>
</evidence>
<dbReference type="InterPro" id="IPR011429">
    <property type="entry name" value="Cyt_c_Planctomycete-type"/>
</dbReference>
<dbReference type="SUPFAM" id="SSF46626">
    <property type="entry name" value="Cytochrome c"/>
    <property type="match status" value="1"/>
</dbReference>
<dbReference type="AlphaFoldDB" id="A0A7W9SX50"/>
<dbReference type="Proteomes" id="UP000520814">
    <property type="component" value="Unassembled WGS sequence"/>
</dbReference>
<dbReference type="PANTHER" id="PTHR35889">
    <property type="entry name" value="CYCLOINULO-OLIGOSACCHARIDE FRUCTANOTRANSFERASE-RELATED"/>
    <property type="match status" value="1"/>
</dbReference>
<gene>
    <name evidence="5" type="ORF">HNQ39_005857</name>
</gene>
<accession>A0A7W9SX50</accession>
<evidence type="ECO:0008006" key="7">
    <source>
        <dbReference type="Google" id="ProtNLM"/>
    </source>
</evidence>
<dbReference type="InterPro" id="IPR022655">
    <property type="entry name" value="DUF1553"/>
</dbReference>
<feature type="signal peptide" evidence="1">
    <location>
        <begin position="1"/>
        <end position="24"/>
    </location>
</feature>
<dbReference type="Pfam" id="PF07635">
    <property type="entry name" value="PSCyt1"/>
    <property type="match status" value="1"/>
</dbReference>